<proteinExistence type="inferred from homology"/>
<evidence type="ECO:0000256" key="1">
    <source>
        <dbReference type="ARBA" id="ARBA00004496"/>
    </source>
</evidence>
<keyword evidence="7" id="KW-0175">Coiled coil</keyword>
<evidence type="ECO:0000256" key="5">
    <source>
        <dbReference type="ARBA" id="ARBA00022490"/>
    </source>
</evidence>
<dbReference type="AlphaFoldDB" id="A0A1B6CFM3"/>
<keyword evidence="6" id="KW-0333">Golgi apparatus</keyword>
<comment type="similarity">
    <text evidence="3">Belongs to the GORAB family.</text>
</comment>
<feature type="non-terminal residue" evidence="8">
    <location>
        <position position="1"/>
    </location>
</feature>
<gene>
    <name evidence="8" type="ORF">g.9219</name>
</gene>
<name>A0A1B6CFM3_9HEMI</name>
<keyword evidence="5" id="KW-0963">Cytoplasm</keyword>
<sequence length="134" mass="15707">ELKKLDEQLITDVAILRNQIEISSLEFMEAQKRFDLCEREYLDAKLNLFNKKERKELLTNHLCMIIEHNELRKAKKLSELIEKLEYGNPSSNFLVSKLSKDEVVLTNNVISNDNITESKEVLPTKEEKCRPDKD</sequence>
<evidence type="ECO:0000256" key="4">
    <source>
        <dbReference type="ARBA" id="ARBA00014130"/>
    </source>
</evidence>
<protein>
    <recommendedName>
        <fullName evidence="4">RAB6-interacting golgin</fullName>
    </recommendedName>
</protein>
<accession>A0A1B6CFM3</accession>
<evidence type="ECO:0000313" key="8">
    <source>
        <dbReference type="EMBL" id="JAS12234.1"/>
    </source>
</evidence>
<evidence type="ECO:0000256" key="6">
    <source>
        <dbReference type="ARBA" id="ARBA00023034"/>
    </source>
</evidence>
<evidence type="ECO:0000256" key="7">
    <source>
        <dbReference type="ARBA" id="ARBA00023054"/>
    </source>
</evidence>
<dbReference type="GO" id="GO:0005794">
    <property type="term" value="C:Golgi apparatus"/>
    <property type="evidence" value="ECO:0007669"/>
    <property type="project" value="UniProtKB-SubCell"/>
</dbReference>
<dbReference type="PANTHER" id="PTHR21470">
    <property type="entry name" value="RAB6-INTERACTING PROTEIN GORAB"/>
    <property type="match status" value="1"/>
</dbReference>
<organism evidence="8">
    <name type="scientific">Clastoptera arizonana</name>
    <name type="common">Arizona spittle bug</name>
    <dbReference type="NCBI Taxonomy" id="38151"/>
    <lineage>
        <taxon>Eukaryota</taxon>
        <taxon>Metazoa</taxon>
        <taxon>Ecdysozoa</taxon>
        <taxon>Arthropoda</taxon>
        <taxon>Hexapoda</taxon>
        <taxon>Insecta</taxon>
        <taxon>Pterygota</taxon>
        <taxon>Neoptera</taxon>
        <taxon>Paraneoptera</taxon>
        <taxon>Hemiptera</taxon>
        <taxon>Auchenorrhyncha</taxon>
        <taxon>Cercopoidea</taxon>
        <taxon>Clastopteridae</taxon>
        <taxon>Clastoptera</taxon>
    </lineage>
</organism>
<dbReference type="InterPro" id="IPR007033">
    <property type="entry name" value="GORAB"/>
</dbReference>
<reference evidence="8" key="1">
    <citation type="submission" date="2015-12" db="EMBL/GenBank/DDBJ databases">
        <title>De novo transcriptome assembly of four potential Pierce s Disease insect vectors from Arizona vineyards.</title>
        <authorList>
            <person name="Tassone E.E."/>
        </authorList>
    </citation>
    <scope>NUCLEOTIDE SEQUENCE</scope>
</reference>
<evidence type="ECO:0000256" key="2">
    <source>
        <dbReference type="ARBA" id="ARBA00004555"/>
    </source>
</evidence>
<dbReference type="PANTHER" id="PTHR21470:SF2">
    <property type="entry name" value="RAB6-INTERACTING GOLGIN"/>
    <property type="match status" value="1"/>
</dbReference>
<dbReference type="EMBL" id="GEDC01025064">
    <property type="protein sequence ID" value="JAS12234.1"/>
    <property type="molecule type" value="Transcribed_RNA"/>
</dbReference>
<evidence type="ECO:0000256" key="3">
    <source>
        <dbReference type="ARBA" id="ARBA00005599"/>
    </source>
</evidence>
<dbReference type="GO" id="GO:1905515">
    <property type="term" value="P:non-motile cilium assembly"/>
    <property type="evidence" value="ECO:0007669"/>
    <property type="project" value="TreeGrafter"/>
</dbReference>
<comment type="subcellular location">
    <subcellularLocation>
        <location evidence="1">Cytoplasm</location>
    </subcellularLocation>
    <subcellularLocation>
        <location evidence="2">Golgi apparatus</location>
    </subcellularLocation>
</comment>